<gene>
    <name evidence="8" type="primary">ymfD_1</name>
    <name evidence="8" type="ORF">PAESOLCIP111_02370</name>
</gene>
<feature type="transmembrane region" description="Helical" evidence="6">
    <location>
        <begin position="217"/>
        <end position="239"/>
    </location>
</feature>
<dbReference type="PANTHER" id="PTHR43124:SF3">
    <property type="entry name" value="CHLORAMPHENICOL EFFLUX PUMP RV0191"/>
    <property type="match status" value="1"/>
</dbReference>
<comment type="subcellular location">
    <subcellularLocation>
        <location evidence="1">Cell membrane</location>
        <topology evidence="1">Multi-pass membrane protein</topology>
    </subcellularLocation>
</comment>
<feature type="domain" description="Major facilitator superfamily (MFS) profile" evidence="7">
    <location>
        <begin position="8"/>
        <end position="399"/>
    </location>
</feature>
<evidence type="ECO:0000313" key="8">
    <source>
        <dbReference type="EMBL" id="CAG7621873.1"/>
    </source>
</evidence>
<evidence type="ECO:0000313" key="9">
    <source>
        <dbReference type="Proteomes" id="UP000693672"/>
    </source>
</evidence>
<dbReference type="PANTHER" id="PTHR43124">
    <property type="entry name" value="PURINE EFFLUX PUMP PBUE"/>
    <property type="match status" value="1"/>
</dbReference>
<reference evidence="8" key="1">
    <citation type="submission" date="2021-06" db="EMBL/GenBank/DDBJ databases">
        <authorList>
            <person name="Criscuolo A."/>
        </authorList>
    </citation>
    <scope>NUCLEOTIDE SEQUENCE</scope>
    <source>
        <strain evidence="8">CIP111600</strain>
    </source>
</reference>
<comment type="caution">
    <text evidence="8">The sequence shown here is derived from an EMBL/GenBank/DDBJ whole genome shotgun (WGS) entry which is preliminary data.</text>
</comment>
<evidence type="ECO:0000259" key="7">
    <source>
        <dbReference type="PROSITE" id="PS50850"/>
    </source>
</evidence>
<keyword evidence="9" id="KW-1185">Reference proteome</keyword>
<feature type="transmembrane region" description="Helical" evidence="6">
    <location>
        <begin position="74"/>
        <end position="96"/>
    </location>
</feature>
<proteinExistence type="predicted"/>
<dbReference type="PROSITE" id="PS50850">
    <property type="entry name" value="MFS"/>
    <property type="match status" value="1"/>
</dbReference>
<feature type="transmembrane region" description="Helical" evidence="6">
    <location>
        <begin position="251"/>
        <end position="273"/>
    </location>
</feature>
<protein>
    <submittedName>
        <fullName evidence="8">Bacillibactin exporter</fullName>
    </submittedName>
</protein>
<feature type="transmembrane region" description="Helical" evidence="6">
    <location>
        <begin position="285"/>
        <end position="304"/>
    </location>
</feature>
<dbReference type="InterPro" id="IPR020846">
    <property type="entry name" value="MFS_dom"/>
</dbReference>
<keyword evidence="5 6" id="KW-0472">Membrane</keyword>
<dbReference type="InterPro" id="IPR011701">
    <property type="entry name" value="MFS"/>
</dbReference>
<dbReference type="PROSITE" id="PS00216">
    <property type="entry name" value="SUGAR_TRANSPORT_1"/>
    <property type="match status" value="1"/>
</dbReference>
<keyword evidence="4 6" id="KW-1133">Transmembrane helix</keyword>
<evidence type="ECO:0000256" key="3">
    <source>
        <dbReference type="ARBA" id="ARBA00022692"/>
    </source>
</evidence>
<dbReference type="Pfam" id="PF07690">
    <property type="entry name" value="MFS_1"/>
    <property type="match status" value="1"/>
</dbReference>
<dbReference type="RefSeq" id="WP_246627401.1">
    <property type="nucleotide sequence ID" value="NZ_CAJVAS010000008.1"/>
</dbReference>
<feature type="transmembrane region" description="Helical" evidence="6">
    <location>
        <begin position="310"/>
        <end position="330"/>
    </location>
</feature>
<evidence type="ECO:0000256" key="1">
    <source>
        <dbReference type="ARBA" id="ARBA00004651"/>
    </source>
</evidence>
<dbReference type="InterPro" id="IPR005829">
    <property type="entry name" value="Sugar_transporter_CS"/>
</dbReference>
<feature type="transmembrane region" description="Helical" evidence="6">
    <location>
        <begin position="164"/>
        <end position="188"/>
    </location>
</feature>
<dbReference type="AlphaFoldDB" id="A0A916NQ84"/>
<evidence type="ECO:0000256" key="4">
    <source>
        <dbReference type="ARBA" id="ARBA00022989"/>
    </source>
</evidence>
<accession>A0A916NQ84</accession>
<dbReference type="GO" id="GO:0005886">
    <property type="term" value="C:plasma membrane"/>
    <property type="evidence" value="ECO:0007669"/>
    <property type="project" value="UniProtKB-SubCell"/>
</dbReference>
<organism evidence="8 9">
    <name type="scientific">Paenibacillus solanacearum</name>
    <dbReference type="NCBI Taxonomy" id="2048548"/>
    <lineage>
        <taxon>Bacteria</taxon>
        <taxon>Bacillati</taxon>
        <taxon>Bacillota</taxon>
        <taxon>Bacilli</taxon>
        <taxon>Bacillales</taxon>
        <taxon>Paenibacillaceae</taxon>
        <taxon>Paenibacillus</taxon>
    </lineage>
</organism>
<evidence type="ECO:0000256" key="6">
    <source>
        <dbReference type="SAM" id="Phobius"/>
    </source>
</evidence>
<feature type="transmembrane region" description="Helical" evidence="6">
    <location>
        <begin position="9"/>
        <end position="30"/>
    </location>
</feature>
<evidence type="ECO:0000256" key="2">
    <source>
        <dbReference type="ARBA" id="ARBA00022475"/>
    </source>
</evidence>
<feature type="transmembrane region" description="Helical" evidence="6">
    <location>
        <begin position="375"/>
        <end position="395"/>
    </location>
</feature>
<dbReference type="EMBL" id="CAJVAS010000008">
    <property type="protein sequence ID" value="CAG7621873.1"/>
    <property type="molecule type" value="Genomic_DNA"/>
</dbReference>
<name>A0A916NQ84_9BACL</name>
<dbReference type="InterPro" id="IPR050189">
    <property type="entry name" value="MFS_Efflux_Transporters"/>
</dbReference>
<evidence type="ECO:0000256" key="5">
    <source>
        <dbReference type="ARBA" id="ARBA00023136"/>
    </source>
</evidence>
<keyword evidence="2" id="KW-1003">Cell membrane</keyword>
<dbReference type="Proteomes" id="UP000693672">
    <property type="component" value="Unassembled WGS sequence"/>
</dbReference>
<feature type="transmembrane region" description="Helical" evidence="6">
    <location>
        <begin position="42"/>
        <end position="62"/>
    </location>
</feature>
<dbReference type="GO" id="GO:0022857">
    <property type="term" value="F:transmembrane transporter activity"/>
    <property type="evidence" value="ECO:0007669"/>
    <property type="project" value="InterPro"/>
</dbReference>
<sequence length="409" mass="43424">MEQNKHSELAAVSTVPLMMTLGNSMFIPVLPMMGKILHVSPFQSSLLITVYSVVAIVLIPIAGYLSDRYGRKKIMIPSLIIAGVGGLVSGLAAVLLGDRSYALILAGRFLQGVGAAGAAPIVLPLVGDMFKKGSDVSSGLGIVETSNTFGKVLSPIIGSLLTMIAWYAVFLAIPVFCAVSVLLLAFLLKVPQQQGKRVTFHAFYESVSPLFKQKGRWLFAIFLIGAIGMFELFGLLFYLSEMLEERYGFDGIVKGSLLAVPLSVLCLASYITGKAIGENKPLMKWLTVSGLLLLCLALVGLSWFNARALWGFFGFVAAGGLGIGVALPCLDALITEGIEKEQRGTVSSIYSSMRFVGVAAGPPLVSLALDWTAGALFYSLAAISLLGVATAVVAIKPKNGRQTARQRLP</sequence>
<dbReference type="CDD" id="cd17474">
    <property type="entry name" value="MFS_YfmO_like"/>
    <property type="match status" value="1"/>
</dbReference>
<feature type="transmembrane region" description="Helical" evidence="6">
    <location>
        <begin position="102"/>
        <end position="126"/>
    </location>
</feature>
<keyword evidence="3 6" id="KW-0812">Transmembrane</keyword>